<keyword evidence="3" id="KW-0963">Cytoplasm</keyword>
<keyword evidence="4" id="KW-0677">Repeat</keyword>
<keyword evidence="5" id="KW-0653">Protein transport</keyword>
<protein>
    <submittedName>
        <fullName evidence="7">Importin subunit beta-1</fullName>
    </submittedName>
</protein>
<sequence>MNIVDAVGALFLSPDAEVRARAEAFLLQREGENFPELCLTLTEIICRNEYPLESRIAAGVLFKTFISSPDPNQRNFLEERWVNIGPIRSRIRGLLVNALSSTDPVAQQSSARIIPYLVMVERTLCLDYMYSLSACMNHPIPLTHKKPYVMTLGRVLKLMDEIDFGQFGSPCFFECMFSTIISMVATGLNDVSLAALSELYEVREEAAIHLGSCNYCGNLIESVIIELLNAGKSGSAQMRQGGFSCLVTLCSKINLQLLKPYIETIMDIMAAAVKENKYCNATEAITFWSSVANQELHLKKVSVSDGKSGVKENKYCTDTEAITVRSSLANEELLIKKVSVSNGILVLLFPTFIEGITEKFMDLWIPVVVDILVNQEEEEEQKGEEGEEEMLAKMFLQLVFNIVGDKAIISILSFLEKTYPKWRSSEAATDIFGLVLEGSSIQNISSVPRVGFHLMLNIIKNQKQVTDIASQRIACVFELEKLPATGSITGHKIIMRNISSVMNVLLESCYGEPEKFCGALSFIAQGYEEDSGTSSKAFMPYYKRVVEALLSIANLKHFRNITLGTLYEVVRCSDVAESYKVTEELSVEIITRLRTTVDALEHQVAPSSNDMDREEVLLLQPLLCRILHAIIEKLGCSAETKNLILKGEDEMMKVLLRVRGCNPNASREVMFLAGTLANVVQNKFVDHIPNLSQFLESCLQKHEDCQMFCLAVGTLGKIFNAVDGNLLLPYSKSMMTILLRSLQNKQLNRICMPPIFSCFGVIAKRTGKDFDCFARGVGEMMQAGCEIYKERRNGEMAHALCEAFPIVLECLCKTEFPEISNPFVDTFMDLLKALVESDNLVIKKTAVTALGSLPNHIGGKCMRRFSPNIKVYEDILEGCLENNNEDEGLETLVQDALQMVKVSLESN</sequence>
<evidence type="ECO:0000256" key="2">
    <source>
        <dbReference type="ARBA" id="ARBA00022448"/>
    </source>
</evidence>
<dbReference type="GO" id="GO:0006606">
    <property type="term" value="P:protein import into nucleus"/>
    <property type="evidence" value="ECO:0007669"/>
    <property type="project" value="InterPro"/>
</dbReference>
<dbReference type="InterPro" id="IPR016024">
    <property type="entry name" value="ARM-type_fold"/>
</dbReference>
<dbReference type="InterPro" id="IPR058584">
    <property type="entry name" value="IMB1_TNPO1-like_TPR"/>
</dbReference>
<evidence type="ECO:0000256" key="1">
    <source>
        <dbReference type="ARBA" id="ARBA00004496"/>
    </source>
</evidence>
<dbReference type="SMART" id="SM00913">
    <property type="entry name" value="IBN_N"/>
    <property type="match status" value="1"/>
</dbReference>
<evidence type="ECO:0000313" key="8">
    <source>
        <dbReference type="Proteomes" id="UP001140206"/>
    </source>
</evidence>
<dbReference type="InterPro" id="IPR011989">
    <property type="entry name" value="ARM-like"/>
</dbReference>
<dbReference type="Pfam" id="PF25574">
    <property type="entry name" value="TPR_IMB1"/>
    <property type="match status" value="1"/>
</dbReference>
<accession>A0AAV8DJV8</accession>
<organism evidence="7 8">
    <name type="scientific">Rhynchospora pubera</name>
    <dbReference type="NCBI Taxonomy" id="906938"/>
    <lineage>
        <taxon>Eukaryota</taxon>
        <taxon>Viridiplantae</taxon>
        <taxon>Streptophyta</taxon>
        <taxon>Embryophyta</taxon>
        <taxon>Tracheophyta</taxon>
        <taxon>Spermatophyta</taxon>
        <taxon>Magnoliopsida</taxon>
        <taxon>Liliopsida</taxon>
        <taxon>Poales</taxon>
        <taxon>Cyperaceae</taxon>
        <taxon>Cyperoideae</taxon>
        <taxon>Rhynchosporeae</taxon>
        <taxon>Rhynchospora</taxon>
    </lineage>
</organism>
<evidence type="ECO:0000256" key="3">
    <source>
        <dbReference type="ARBA" id="ARBA00022490"/>
    </source>
</evidence>
<evidence type="ECO:0000256" key="5">
    <source>
        <dbReference type="ARBA" id="ARBA00022927"/>
    </source>
</evidence>
<evidence type="ECO:0000313" key="7">
    <source>
        <dbReference type="EMBL" id="KAJ4766887.1"/>
    </source>
</evidence>
<keyword evidence="8" id="KW-1185">Reference proteome</keyword>
<comment type="caution">
    <text evidence="7">The sequence shown here is derived from an EMBL/GenBank/DDBJ whole genome shotgun (WGS) entry which is preliminary data.</text>
</comment>
<proteinExistence type="predicted"/>
<feature type="domain" description="Importin N-terminal" evidence="6">
    <location>
        <begin position="22"/>
        <end position="101"/>
    </location>
</feature>
<dbReference type="SUPFAM" id="SSF48371">
    <property type="entry name" value="ARM repeat"/>
    <property type="match status" value="1"/>
</dbReference>
<keyword evidence="2" id="KW-0813">Transport</keyword>
<name>A0AAV8DJV8_9POAL</name>
<evidence type="ECO:0000256" key="4">
    <source>
        <dbReference type="ARBA" id="ARBA00022737"/>
    </source>
</evidence>
<dbReference type="Proteomes" id="UP001140206">
    <property type="component" value="Chromosome 4"/>
</dbReference>
<dbReference type="PANTHER" id="PTHR10527">
    <property type="entry name" value="IMPORTIN BETA"/>
    <property type="match status" value="1"/>
</dbReference>
<dbReference type="InterPro" id="IPR001494">
    <property type="entry name" value="Importin-beta_N"/>
</dbReference>
<gene>
    <name evidence="7" type="ORF">LUZ62_077262</name>
</gene>
<dbReference type="AlphaFoldDB" id="A0AAV8DJV8"/>
<comment type="subcellular location">
    <subcellularLocation>
        <location evidence="1">Cytoplasm</location>
    </subcellularLocation>
</comment>
<dbReference type="EMBL" id="JAMFTS010000004">
    <property type="protein sequence ID" value="KAJ4766887.1"/>
    <property type="molecule type" value="Genomic_DNA"/>
</dbReference>
<dbReference type="InterPro" id="IPR040122">
    <property type="entry name" value="Importin_beta"/>
</dbReference>
<dbReference type="GO" id="GO:0031267">
    <property type="term" value="F:small GTPase binding"/>
    <property type="evidence" value="ECO:0007669"/>
    <property type="project" value="InterPro"/>
</dbReference>
<evidence type="ECO:0000259" key="6">
    <source>
        <dbReference type="PROSITE" id="PS50166"/>
    </source>
</evidence>
<reference evidence="7" key="1">
    <citation type="submission" date="2022-08" db="EMBL/GenBank/DDBJ databases">
        <authorList>
            <person name="Marques A."/>
        </authorList>
    </citation>
    <scope>NUCLEOTIDE SEQUENCE</scope>
    <source>
        <strain evidence="7">RhyPub2mFocal</strain>
        <tissue evidence="7">Leaves</tissue>
    </source>
</reference>
<dbReference type="GO" id="GO:0005737">
    <property type="term" value="C:cytoplasm"/>
    <property type="evidence" value="ECO:0007669"/>
    <property type="project" value="UniProtKB-SubCell"/>
</dbReference>
<dbReference type="PROSITE" id="PS50166">
    <property type="entry name" value="IMPORTIN_B_NT"/>
    <property type="match status" value="1"/>
</dbReference>
<dbReference type="Gene3D" id="1.25.10.10">
    <property type="entry name" value="Leucine-rich Repeat Variant"/>
    <property type="match status" value="2"/>
</dbReference>